<proteinExistence type="predicted"/>
<keyword evidence="2" id="KW-1185">Reference proteome</keyword>
<comment type="caution">
    <text evidence="1">The sequence shown here is derived from an EMBL/GenBank/DDBJ whole genome shotgun (WGS) entry which is preliminary data.</text>
</comment>
<reference evidence="1" key="1">
    <citation type="submission" date="2023-04" db="EMBL/GenBank/DDBJ databases">
        <title>Draft Genome sequencing of Naganishia species isolated from polar environments using Oxford Nanopore Technology.</title>
        <authorList>
            <person name="Leo P."/>
            <person name="Venkateswaran K."/>
        </authorList>
    </citation>
    <scope>NUCLEOTIDE SEQUENCE</scope>
    <source>
        <strain evidence="1">MNA-CCFEE 5262</strain>
    </source>
</reference>
<evidence type="ECO:0000313" key="1">
    <source>
        <dbReference type="EMBL" id="KAJ9102192.1"/>
    </source>
</evidence>
<accession>A0ACC2VTH7</accession>
<dbReference type="EMBL" id="JASBWS010000065">
    <property type="protein sequence ID" value="KAJ9102192.1"/>
    <property type="molecule type" value="Genomic_DNA"/>
</dbReference>
<gene>
    <name evidence="1" type="ORF">QFC20_005019</name>
</gene>
<protein>
    <submittedName>
        <fullName evidence="1">Uncharacterized protein</fullName>
    </submittedName>
</protein>
<evidence type="ECO:0000313" key="2">
    <source>
        <dbReference type="Proteomes" id="UP001230649"/>
    </source>
</evidence>
<sequence length="197" mass="21575">MAGEEAEEDRKYSAREWAGFEDASCTTQAKVLGGFLIEKAIQDMENHHSSIGDVFKTVAHVAVAVVAVITAVPSGGASLLALIPDMIVLSNDIVDNMPKLARAMFEKGKDETRDRIEKEYKEGVGEDISKITKGVNTVVSLVDLIETLSKEKTRDKSKYIALVQKGLEQAHELLLQQRQLRLAGMRADSFAANKSDI</sequence>
<name>A0ACC2VTH7_9TREE</name>
<dbReference type="Proteomes" id="UP001230649">
    <property type="component" value="Unassembled WGS sequence"/>
</dbReference>
<organism evidence="1 2">
    <name type="scientific">Naganishia adeliensis</name>
    <dbReference type="NCBI Taxonomy" id="92952"/>
    <lineage>
        <taxon>Eukaryota</taxon>
        <taxon>Fungi</taxon>
        <taxon>Dikarya</taxon>
        <taxon>Basidiomycota</taxon>
        <taxon>Agaricomycotina</taxon>
        <taxon>Tremellomycetes</taxon>
        <taxon>Filobasidiales</taxon>
        <taxon>Filobasidiaceae</taxon>
        <taxon>Naganishia</taxon>
    </lineage>
</organism>